<dbReference type="EMBL" id="UOFK01000061">
    <property type="protein sequence ID" value="VAW74664.1"/>
    <property type="molecule type" value="Genomic_DNA"/>
</dbReference>
<dbReference type="InterPro" id="IPR032710">
    <property type="entry name" value="NTF2-like_dom_sf"/>
</dbReference>
<dbReference type="AlphaFoldDB" id="A0A3B0Z0B5"/>
<organism evidence="3">
    <name type="scientific">hydrothermal vent metagenome</name>
    <dbReference type="NCBI Taxonomy" id="652676"/>
    <lineage>
        <taxon>unclassified sequences</taxon>
        <taxon>metagenomes</taxon>
        <taxon>ecological metagenomes</taxon>
    </lineage>
</organism>
<sequence length="148" mass="16663">MTDSVFATPDEAENAFYDAFQASDLEAMMSVWADQEFIECIHPISDRDRGRTAVEESWRRIFDGGLKVVLELSGIHRTQDALLAIHVVYEHFRTPEEDQQHPPVVATNIYQLIGGSWHMILHHASPTSADEPGMDDTSTDEQGSARLH</sequence>
<dbReference type="PANTHER" id="PTHR34957:SF1">
    <property type="entry name" value="NUCLEAR TRANSPORT FACTOR 2 (NTF2) FAMILY PROTEIN"/>
    <property type="match status" value="1"/>
</dbReference>
<evidence type="ECO:0000313" key="3">
    <source>
        <dbReference type="EMBL" id="VAW74664.1"/>
    </source>
</evidence>
<dbReference type="InterPro" id="IPR037401">
    <property type="entry name" value="SnoaL-like"/>
</dbReference>
<evidence type="ECO:0000259" key="2">
    <source>
        <dbReference type="Pfam" id="PF13474"/>
    </source>
</evidence>
<gene>
    <name evidence="3" type="ORF">MNBD_GAMMA13-1180</name>
</gene>
<proteinExistence type="predicted"/>
<reference evidence="3" key="1">
    <citation type="submission" date="2018-06" db="EMBL/GenBank/DDBJ databases">
        <authorList>
            <person name="Zhirakovskaya E."/>
        </authorList>
    </citation>
    <scope>NUCLEOTIDE SEQUENCE</scope>
</reference>
<dbReference type="SUPFAM" id="SSF54427">
    <property type="entry name" value="NTF2-like"/>
    <property type="match status" value="1"/>
</dbReference>
<feature type="region of interest" description="Disordered" evidence="1">
    <location>
        <begin position="125"/>
        <end position="148"/>
    </location>
</feature>
<feature type="domain" description="SnoaL-like" evidence="2">
    <location>
        <begin position="14"/>
        <end position="126"/>
    </location>
</feature>
<dbReference type="PANTHER" id="PTHR34957">
    <property type="entry name" value="NUCLEAR TRANSPORT FACTOR 2 (NTF2) FAMILY PROTEIN"/>
    <property type="match status" value="1"/>
</dbReference>
<dbReference type="Gene3D" id="3.10.450.50">
    <property type="match status" value="1"/>
</dbReference>
<evidence type="ECO:0000256" key="1">
    <source>
        <dbReference type="SAM" id="MobiDB-lite"/>
    </source>
</evidence>
<dbReference type="Pfam" id="PF13474">
    <property type="entry name" value="SnoaL_3"/>
    <property type="match status" value="1"/>
</dbReference>
<protein>
    <submittedName>
        <fullName evidence="3">Alternative dihydrofolate reductase 3</fullName>
    </submittedName>
</protein>
<name>A0A3B0Z0B5_9ZZZZ</name>
<accession>A0A3B0Z0B5</accession>